<dbReference type="PANTHER" id="PTHR46082">
    <property type="entry name" value="ATP/GTP-BINDING PROTEIN-RELATED"/>
    <property type="match status" value="1"/>
</dbReference>
<dbReference type="GO" id="GO:0003824">
    <property type="term" value="F:catalytic activity"/>
    <property type="evidence" value="ECO:0007669"/>
    <property type="project" value="InterPro"/>
</dbReference>
<feature type="domain" description="Nucleoside phosphorylase" evidence="1">
    <location>
        <begin position="8"/>
        <end position="96"/>
    </location>
</feature>
<evidence type="ECO:0000313" key="2">
    <source>
        <dbReference type="EMBL" id="KAH7017954.1"/>
    </source>
</evidence>
<proteinExistence type="predicted"/>
<dbReference type="SUPFAM" id="SSF53167">
    <property type="entry name" value="Purine and uridine phosphorylases"/>
    <property type="match status" value="1"/>
</dbReference>
<comment type="caution">
    <text evidence="2">The sequence shown here is derived from an EMBL/GenBank/DDBJ whole genome shotgun (WGS) entry which is preliminary data.</text>
</comment>
<feature type="non-terminal residue" evidence="2">
    <location>
        <position position="97"/>
    </location>
</feature>
<dbReference type="InterPro" id="IPR035994">
    <property type="entry name" value="Nucleoside_phosphorylase_sf"/>
</dbReference>
<evidence type="ECO:0000313" key="3">
    <source>
        <dbReference type="Proteomes" id="UP000756346"/>
    </source>
</evidence>
<sequence>PASRDDFDIAIVCALPVEFDAVCLLVDEFWDTDGDTYGRAPGDKNLYTTGRIGRHNVVLVLMPGMGKVSGASTAVSLGYSYAKLKLVILVGVCGGVP</sequence>
<dbReference type="AlphaFoldDB" id="A0A9P9BH03"/>
<dbReference type="OrthoDB" id="20872at2759"/>
<evidence type="ECO:0000259" key="1">
    <source>
        <dbReference type="Pfam" id="PF01048"/>
    </source>
</evidence>
<gene>
    <name evidence="2" type="ORF">B0I36DRAFT_227318</name>
</gene>
<protein>
    <submittedName>
        <fullName evidence="2">Nucleoside phosphorylase</fullName>
    </submittedName>
</protein>
<feature type="non-terminal residue" evidence="2">
    <location>
        <position position="1"/>
    </location>
</feature>
<dbReference type="Gene3D" id="3.40.50.1580">
    <property type="entry name" value="Nucleoside phosphorylase domain"/>
    <property type="match status" value="1"/>
</dbReference>
<dbReference type="GeneID" id="70178638"/>
<dbReference type="Pfam" id="PF01048">
    <property type="entry name" value="PNP_UDP_1"/>
    <property type="match status" value="1"/>
</dbReference>
<dbReference type="PANTHER" id="PTHR46082:SF6">
    <property type="entry name" value="AAA+ ATPASE DOMAIN-CONTAINING PROTEIN-RELATED"/>
    <property type="match status" value="1"/>
</dbReference>
<dbReference type="InterPro" id="IPR053137">
    <property type="entry name" value="NLR-like"/>
</dbReference>
<name>A0A9P9BH03_9PEZI</name>
<dbReference type="InterPro" id="IPR000845">
    <property type="entry name" value="Nucleoside_phosphorylase_d"/>
</dbReference>
<keyword evidence="3" id="KW-1185">Reference proteome</keyword>
<dbReference type="EMBL" id="JAGTJQ010000011">
    <property type="protein sequence ID" value="KAH7017954.1"/>
    <property type="molecule type" value="Genomic_DNA"/>
</dbReference>
<accession>A0A9P9BH03</accession>
<dbReference type="RefSeq" id="XP_046006221.1">
    <property type="nucleotide sequence ID" value="XM_046149092.1"/>
</dbReference>
<dbReference type="GO" id="GO:0009116">
    <property type="term" value="P:nucleoside metabolic process"/>
    <property type="evidence" value="ECO:0007669"/>
    <property type="project" value="InterPro"/>
</dbReference>
<dbReference type="Proteomes" id="UP000756346">
    <property type="component" value="Unassembled WGS sequence"/>
</dbReference>
<organism evidence="2 3">
    <name type="scientific">Microdochium trichocladiopsis</name>
    <dbReference type="NCBI Taxonomy" id="1682393"/>
    <lineage>
        <taxon>Eukaryota</taxon>
        <taxon>Fungi</taxon>
        <taxon>Dikarya</taxon>
        <taxon>Ascomycota</taxon>
        <taxon>Pezizomycotina</taxon>
        <taxon>Sordariomycetes</taxon>
        <taxon>Xylariomycetidae</taxon>
        <taxon>Xylariales</taxon>
        <taxon>Microdochiaceae</taxon>
        <taxon>Microdochium</taxon>
    </lineage>
</organism>
<reference evidence="2" key="1">
    <citation type="journal article" date="2021" name="Nat. Commun.">
        <title>Genetic determinants of endophytism in the Arabidopsis root mycobiome.</title>
        <authorList>
            <person name="Mesny F."/>
            <person name="Miyauchi S."/>
            <person name="Thiergart T."/>
            <person name="Pickel B."/>
            <person name="Atanasova L."/>
            <person name="Karlsson M."/>
            <person name="Huettel B."/>
            <person name="Barry K.W."/>
            <person name="Haridas S."/>
            <person name="Chen C."/>
            <person name="Bauer D."/>
            <person name="Andreopoulos W."/>
            <person name="Pangilinan J."/>
            <person name="LaButti K."/>
            <person name="Riley R."/>
            <person name="Lipzen A."/>
            <person name="Clum A."/>
            <person name="Drula E."/>
            <person name="Henrissat B."/>
            <person name="Kohler A."/>
            <person name="Grigoriev I.V."/>
            <person name="Martin F.M."/>
            <person name="Hacquard S."/>
        </authorList>
    </citation>
    <scope>NUCLEOTIDE SEQUENCE</scope>
    <source>
        <strain evidence="2">MPI-CAGE-CH-0230</strain>
    </source>
</reference>